<dbReference type="InParanoid" id="A0A061F4I0"/>
<accession>A0A061F4I0</accession>
<dbReference type="EMBL" id="CM001885">
    <property type="protein sequence ID" value="EOY12210.1"/>
    <property type="molecule type" value="Genomic_DNA"/>
</dbReference>
<protein>
    <recommendedName>
        <fullName evidence="3">TF-B3 domain-containing protein</fullName>
    </recommendedName>
</protein>
<dbReference type="AlphaFoldDB" id="A0A061F4I0"/>
<proteinExistence type="predicted"/>
<dbReference type="Proteomes" id="UP000026915">
    <property type="component" value="Chromosome 7"/>
</dbReference>
<sequence>MERVDADMIVSVLSTEAKAKRVPSFENSTQHMGRWCAVSIFRLPLYESLVSMSTKATRIKICTKLFAAASSAMARVFEKSLTRKDKEKDLMISNAEASLHLLPGQNSKLIVKSENRCMVFEFEVHGESSCIIRGREWREFIGNYSVGSIVTLYRDDDGNYKIQVR</sequence>
<dbReference type="HOGENOM" id="CLU_1613769_0_0_1"/>
<evidence type="ECO:0000313" key="2">
    <source>
        <dbReference type="Proteomes" id="UP000026915"/>
    </source>
</evidence>
<dbReference type="Gramene" id="EOY12210">
    <property type="protein sequence ID" value="EOY12210"/>
    <property type="gene ID" value="TCM_030779"/>
</dbReference>
<organism evidence="1 2">
    <name type="scientific">Theobroma cacao</name>
    <name type="common">Cacao</name>
    <name type="synonym">Cocoa</name>
    <dbReference type="NCBI Taxonomy" id="3641"/>
    <lineage>
        <taxon>Eukaryota</taxon>
        <taxon>Viridiplantae</taxon>
        <taxon>Streptophyta</taxon>
        <taxon>Embryophyta</taxon>
        <taxon>Tracheophyta</taxon>
        <taxon>Spermatophyta</taxon>
        <taxon>Magnoliopsida</taxon>
        <taxon>eudicotyledons</taxon>
        <taxon>Gunneridae</taxon>
        <taxon>Pentapetalae</taxon>
        <taxon>rosids</taxon>
        <taxon>malvids</taxon>
        <taxon>Malvales</taxon>
        <taxon>Malvaceae</taxon>
        <taxon>Byttnerioideae</taxon>
        <taxon>Theobroma</taxon>
    </lineage>
</organism>
<name>A0A061F4I0_THECC</name>
<gene>
    <name evidence="1" type="ORF">TCM_030779</name>
</gene>
<evidence type="ECO:0000313" key="1">
    <source>
        <dbReference type="EMBL" id="EOY12210.1"/>
    </source>
</evidence>
<keyword evidence="2" id="KW-1185">Reference proteome</keyword>
<reference evidence="1 2" key="1">
    <citation type="journal article" date="2013" name="Genome Biol.">
        <title>The genome sequence of the most widely cultivated cacao type and its use to identify candidate genes regulating pod color.</title>
        <authorList>
            <person name="Motamayor J.C."/>
            <person name="Mockaitis K."/>
            <person name="Schmutz J."/>
            <person name="Haiminen N."/>
            <person name="Iii D.L."/>
            <person name="Cornejo O."/>
            <person name="Findley S.D."/>
            <person name="Zheng P."/>
            <person name="Utro F."/>
            <person name="Royaert S."/>
            <person name="Saski C."/>
            <person name="Jenkins J."/>
            <person name="Podicheti R."/>
            <person name="Zhao M."/>
            <person name="Scheffler B.E."/>
            <person name="Stack J.C."/>
            <person name="Feltus F.A."/>
            <person name="Mustiga G.M."/>
            <person name="Amores F."/>
            <person name="Phillips W."/>
            <person name="Marelli J.P."/>
            <person name="May G.D."/>
            <person name="Shapiro H."/>
            <person name="Ma J."/>
            <person name="Bustamante C.D."/>
            <person name="Schnell R.J."/>
            <person name="Main D."/>
            <person name="Gilbert D."/>
            <person name="Parida L."/>
            <person name="Kuhn D.N."/>
        </authorList>
    </citation>
    <scope>NUCLEOTIDE SEQUENCE [LARGE SCALE GENOMIC DNA]</scope>
    <source>
        <strain evidence="2">cv. Matina 1-6</strain>
    </source>
</reference>
<evidence type="ECO:0008006" key="3">
    <source>
        <dbReference type="Google" id="ProtNLM"/>
    </source>
</evidence>